<keyword evidence="4" id="KW-1185">Reference proteome</keyword>
<comment type="similarity">
    <text evidence="1">Belongs to the cycloisomerase 2 family.</text>
</comment>
<feature type="region of interest" description="Disordered" evidence="2">
    <location>
        <begin position="119"/>
        <end position="149"/>
    </location>
</feature>
<dbReference type="PANTHER" id="PTHR30344:SF1">
    <property type="entry name" value="6-PHOSPHOGLUCONOLACTONASE"/>
    <property type="match status" value="1"/>
</dbReference>
<protein>
    <recommendedName>
        <fullName evidence="5">Lactonase family protein</fullName>
    </recommendedName>
</protein>
<evidence type="ECO:0008006" key="5">
    <source>
        <dbReference type="Google" id="ProtNLM"/>
    </source>
</evidence>
<dbReference type="EMBL" id="BSUZ01000001">
    <property type="protein sequence ID" value="GMA88640.1"/>
    <property type="molecule type" value="Genomic_DNA"/>
</dbReference>
<evidence type="ECO:0000313" key="3">
    <source>
        <dbReference type="EMBL" id="GMA88640.1"/>
    </source>
</evidence>
<evidence type="ECO:0000256" key="1">
    <source>
        <dbReference type="ARBA" id="ARBA00005564"/>
    </source>
</evidence>
<reference evidence="4" key="1">
    <citation type="journal article" date="2019" name="Int. J. Syst. Evol. Microbiol.">
        <title>The Global Catalogue of Microorganisms (GCM) 10K type strain sequencing project: providing services to taxonomists for standard genome sequencing and annotation.</title>
        <authorList>
            <consortium name="The Broad Institute Genomics Platform"/>
            <consortium name="The Broad Institute Genome Sequencing Center for Infectious Disease"/>
            <person name="Wu L."/>
            <person name="Ma J."/>
        </authorList>
    </citation>
    <scope>NUCLEOTIDE SEQUENCE [LARGE SCALE GENOMIC DNA]</scope>
    <source>
        <strain evidence="4">NBRC 108730</strain>
    </source>
</reference>
<feature type="compositionally biased region" description="Polar residues" evidence="2">
    <location>
        <begin position="139"/>
        <end position="149"/>
    </location>
</feature>
<sequence>MDLLVGSYTTGTTSPGAVRAHLDLASGALTASGAVAFDDPSWVTLHDGSVYAVGEHAGGTVSSARLDGSDVVTLEGAGDDPCHLLVHDGHVVVAGYSSGTVAVFALGADGALTERTHLLQHSGSGPDADRQDAPHVHQVQASPTAGTCW</sequence>
<dbReference type="SUPFAM" id="SSF101898">
    <property type="entry name" value="NHL repeat"/>
    <property type="match status" value="1"/>
</dbReference>
<organism evidence="3 4">
    <name type="scientific">Angustibacter aerolatus</name>
    <dbReference type="NCBI Taxonomy" id="1162965"/>
    <lineage>
        <taxon>Bacteria</taxon>
        <taxon>Bacillati</taxon>
        <taxon>Actinomycetota</taxon>
        <taxon>Actinomycetes</taxon>
        <taxon>Kineosporiales</taxon>
        <taxon>Kineosporiaceae</taxon>
    </lineage>
</organism>
<gene>
    <name evidence="3" type="ORF">GCM10025868_38900</name>
</gene>
<name>A0ABQ6JN07_9ACTN</name>
<dbReference type="Pfam" id="PF10282">
    <property type="entry name" value="Lactonase"/>
    <property type="match status" value="1"/>
</dbReference>
<dbReference type="InterPro" id="IPR050282">
    <property type="entry name" value="Cycloisomerase_2"/>
</dbReference>
<proteinExistence type="inferred from homology"/>
<dbReference type="Gene3D" id="2.130.10.10">
    <property type="entry name" value="YVTN repeat-like/Quinoprotein amine dehydrogenase"/>
    <property type="match status" value="1"/>
</dbReference>
<evidence type="ECO:0000256" key="2">
    <source>
        <dbReference type="SAM" id="MobiDB-lite"/>
    </source>
</evidence>
<dbReference type="InterPro" id="IPR015943">
    <property type="entry name" value="WD40/YVTN_repeat-like_dom_sf"/>
</dbReference>
<accession>A0ABQ6JN07</accession>
<dbReference type="Proteomes" id="UP001157017">
    <property type="component" value="Unassembled WGS sequence"/>
</dbReference>
<dbReference type="PANTHER" id="PTHR30344">
    <property type="entry name" value="6-PHOSPHOGLUCONOLACTONASE-RELATED"/>
    <property type="match status" value="1"/>
</dbReference>
<comment type="caution">
    <text evidence="3">The sequence shown here is derived from an EMBL/GenBank/DDBJ whole genome shotgun (WGS) entry which is preliminary data.</text>
</comment>
<dbReference type="InterPro" id="IPR019405">
    <property type="entry name" value="Lactonase_7-beta_prop"/>
</dbReference>
<evidence type="ECO:0000313" key="4">
    <source>
        <dbReference type="Proteomes" id="UP001157017"/>
    </source>
</evidence>